<accession>A0A2G8KZH3</accession>
<dbReference type="AlphaFoldDB" id="A0A2G8KZH3"/>
<dbReference type="EMBL" id="MRZV01000287">
    <property type="protein sequence ID" value="PIK53423.1"/>
    <property type="molecule type" value="Genomic_DNA"/>
</dbReference>
<dbReference type="GO" id="GO:0020037">
    <property type="term" value="F:heme binding"/>
    <property type="evidence" value="ECO:0007669"/>
    <property type="project" value="InterPro"/>
</dbReference>
<dbReference type="PRINTS" id="PR01686">
    <property type="entry name" value="EP450ICYP2D"/>
</dbReference>
<proteinExistence type="inferred from homology"/>
<dbReference type="PRINTS" id="PR00463">
    <property type="entry name" value="EP450I"/>
</dbReference>
<dbReference type="GO" id="GO:0006805">
    <property type="term" value="P:xenobiotic metabolic process"/>
    <property type="evidence" value="ECO:0007669"/>
    <property type="project" value="TreeGrafter"/>
</dbReference>
<dbReference type="InterPro" id="IPR036396">
    <property type="entry name" value="Cyt_P450_sf"/>
</dbReference>
<dbReference type="SUPFAM" id="SSF48264">
    <property type="entry name" value="Cytochrome P450"/>
    <property type="match status" value="1"/>
</dbReference>
<evidence type="ECO:0000256" key="3">
    <source>
        <dbReference type="ARBA" id="ARBA00010617"/>
    </source>
</evidence>
<dbReference type="Gene3D" id="1.10.630.10">
    <property type="entry name" value="Cytochrome P450"/>
    <property type="match status" value="1"/>
</dbReference>
<keyword evidence="7" id="KW-0503">Monooxygenase</keyword>
<keyword evidence="6" id="KW-0408">Iron</keyword>
<evidence type="ECO:0000256" key="8">
    <source>
        <dbReference type="ARBA" id="ARBA00023136"/>
    </source>
</evidence>
<dbReference type="GO" id="GO:0008395">
    <property type="term" value="F:steroid hydroxylase activity"/>
    <property type="evidence" value="ECO:0007669"/>
    <property type="project" value="TreeGrafter"/>
</dbReference>
<comment type="caution">
    <text evidence="9">The sequence shown here is derived from an EMBL/GenBank/DDBJ whole genome shotgun (WGS) entry which is preliminary data.</text>
</comment>
<keyword evidence="5" id="KW-0560">Oxidoreductase</keyword>
<keyword evidence="10" id="KW-1185">Reference proteome</keyword>
<dbReference type="Proteomes" id="UP000230750">
    <property type="component" value="Unassembled WGS sequence"/>
</dbReference>
<keyword evidence="4" id="KW-0479">Metal-binding</keyword>
<evidence type="ECO:0000256" key="1">
    <source>
        <dbReference type="ARBA" id="ARBA00001971"/>
    </source>
</evidence>
<dbReference type="GO" id="GO:0016020">
    <property type="term" value="C:membrane"/>
    <property type="evidence" value="ECO:0007669"/>
    <property type="project" value="UniProtKB-SubCell"/>
</dbReference>
<gene>
    <name evidence="9" type="ORF">BSL78_09653</name>
</gene>
<evidence type="ECO:0000313" key="10">
    <source>
        <dbReference type="Proteomes" id="UP000230750"/>
    </source>
</evidence>
<evidence type="ECO:0000256" key="5">
    <source>
        <dbReference type="ARBA" id="ARBA00023002"/>
    </source>
</evidence>
<evidence type="ECO:0000256" key="7">
    <source>
        <dbReference type="ARBA" id="ARBA00023033"/>
    </source>
</evidence>
<dbReference type="PANTHER" id="PTHR24300">
    <property type="entry name" value="CYTOCHROME P450 508A4-RELATED"/>
    <property type="match status" value="1"/>
</dbReference>
<feature type="non-terminal residue" evidence="9">
    <location>
        <position position="412"/>
    </location>
</feature>
<evidence type="ECO:0000256" key="2">
    <source>
        <dbReference type="ARBA" id="ARBA00004370"/>
    </source>
</evidence>
<dbReference type="InterPro" id="IPR050182">
    <property type="entry name" value="Cytochrome_P450_fam2"/>
</dbReference>
<protein>
    <submittedName>
        <fullName evidence="9">Putative cytochrome P450 2D14</fullName>
    </submittedName>
</protein>
<evidence type="ECO:0000256" key="6">
    <source>
        <dbReference type="ARBA" id="ARBA00023004"/>
    </source>
</evidence>
<dbReference type="InterPro" id="IPR008069">
    <property type="entry name" value="Cyt_P450_E_grp-I_CYP2D-like"/>
</dbReference>
<dbReference type="GO" id="GO:0006082">
    <property type="term" value="P:organic acid metabolic process"/>
    <property type="evidence" value="ECO:0007669"/>
    <property type="project" value="TreeGrafter"/>
</dbReference>
<name>A0A2G8KZH3_STIJA</name>
<comment type="cofactor">
    <cofactor evidence="1">
        <name>heme</name>
        <dbReference type="ChEBI" id="CHEBI:30413"/>
    </cofactor>
</comment>
<dbReference type="OrthoDB" id="2789670at2759"/>
<dbReference type="GO" id="GO:0005737">
    <property type="term" value="C:cytoplasm"/>
    <property type="evidence" value="ECO:0007669"/>
    <property type="project" value="TreeGrafter"/>
</dbReference>
<keyword evidence="8" id="KW-0472">Membrane</keyword>
<dbReference type="InterPro" id="IPR002401">
    <property type="entry name" value="Cyt_P450_E_grp-I"/>
</dbReference>
<sequence>MCVSYLLYRRSSKLPPGPPGLPFLGNLPALFVSKRDMHDVFTSWSKQYGPVFSVRLGSLTAVVLNDFQSMKKALAHPNLQDRPFLDYMLAVPGEGLATASGRVWFHQRKFAVNIFRNFGIGRASFEDTLRGEAAHLVEAIKGREGGSFDPEYLINNAIANVICLVIHGRRFDYNDVNFQQILQAFKRNMELGLITGISTMIPLLKYFPLGAVKEILKNVKVIEKFTKDLTDGHKPKLEEDDNVKDFTDAFLVEMKNAKKKDMEDVFNDQNLLWVIGDLFAAGTETNTNTIRHALMYLLHNPAVKRKLQNELDSVVGRDKMPRISDRPNLPYTEAFIAECLRKTLSTITLAHTASKSVEIFGFTIPKGAMIVPNLNSIMTDENIWSKPEVFQPERFLKNGKFSKPEEFIPFGI</sequence>
<dbReference type="Pfam" id="PF00067">
    <property type="entry name" value="p450"/>
    <property type="match status" value="1"/>
</dbReference>
<organism evidence="9 10">
    <name type="scientific">Stichopus japonicus</name>
    <name type="common">Sea cucumber</name>
    <dbReference type="NCBI Taxonomy" id="307972"/>
    <lineage>
        <taxon>Eukaryota</taxon>
        <taxon>Metazoa</taxon>
        <taxon>Echinodermata</taxon>
        <taxon>Eleutherozoa</taxon>
        <taxon>Echinozoa</taxon>
        <taxon>Holothuroidea</taxon>
        <taxon>Aspidochirotacea</taxon>
        <taxon>Aspidochirotida</taxon>
        <taxon>Stichopodidae</taxon>
        <taxon>Apostichopus</taxon>
    </lineage>
</organism>
<dbReference type="STRING" id="307972.A0A2G8KZH3"/>
<comment type="similarity">
    <text evidence="3">Belongs to the cytochrome P450 family.</text>
</comment>
<dbReference type="PANTHER" id="PTHR24300:SF403">
    <property type="entry name" value="CYTOCHROME P450 306A1"/>
    <property type="match status" value="1"/>
</dbReference>
<dbReference type="GO" id="GO:0016712">
    <property type="term" value="F:oxidoreductase activity, acting on paired donors, with incorporation or reduction of molecular oxygen, reduced flavin or flavoprotein as one donor, and incorporation of one atom of oxygen"/>
    <property type="evidence" value="ECO:0007669"/>
    <property type="project" value="InterPro"/>
</dbReference>
<evidence type="ECO:0000313" key="9">
    <source>
        <dbReference type="EMBL" id="PIK53423.1"/>
    </source>
</evidence>
<dbReference type="FunFam" id="1.10.630.10:FF:000036">
    <property type="entry name" value="CYtochrome P450 family"/>
    <property type="match status" value="1"/>
</dbReference>
<dbReference type="GO" id="GO:0005506">
    <property type="term" value="F:iron ion binding"/>
    <property type="evidence" value="ECO:0007669"/>
    <property type="project" value="InterPro"/>
</dbReference>
<reference evidence="9 10" key="1">
    <citation type="journal article" date="2017" name="PLoS Biol.">
        <title>The sea cucumber genome provides insights into morphological evolution and visceral regeneration.</title>
        <authorList>
            <person name="Zhang X."/>
            <person name="Sun L."/>
            <person name="Yuan J."/>
            <person name="Sun Y."/>
            <person name="Gao Y."/>
            <person name="Zhang L."/>
            <person name="Li S."/>
            <person name="Dai H."/>
            <person name="Hamel J.F."/>
            <person name="Liu C."/>
            <person name="Yu Y."/>
            <person name="Liu S."/>
            <person name="Lin W."/>
            <person name="Guo K."/>
            <person name="Jin S."/>
            <person name="Xu P."/>
            <person name="Storey K.B."/>
            <person name="Huan P."/>
            <person name="Zhang T."/>
            <person name="Zhou Y."/>
            <person name="Zhang J."/>
            <person name="Lin C."/>
            <person name="Li X."/>
            <person name="Xing L."/>
            <person name="Huo D."/>
            <person name="Sun M."/>
            <person name="Wang L."/>
            <person name="Mercier A."/>
            <person name="Li F."/>
            <person name="Yang H."/>
            <person name="Xiang J."/>
        </authorList>
    </citation>
    <scope>NUCLEOTIDE SEQUENCE [LARGE SCALE GENOMIC DNA]</scope>
    <source>
        <strain evidence="9">Shaxun</strain>
        <tissue evidence="9">Muscle</tissue>
    </source>
</reference>
<comment type="subcellular location">
    <subcellularLocation>
        <location evidence="2">Membrane</location>
    </subcellularLocation>
</comment>
<evidence type="ECO:0000256" key="4">
    <source>
        <dbReference type="ARBA" id="ARBA00022723"/>
    </source>
</evidence>
<dbReference type="InterPro" id="IPR001128">
    <property type="entry name" value="Cyt_P450"/>
</dbReference>